<dbReference type="InterPro" id="IPR028978">
    <property type="entry name" value="Chorismate_lyase_/UTRA_dom_sf"/>
</dbReference>
<organism evidence="1">
    <name type="scientific">Aplanochytrium stocchinoi</name>
    <dbReference type="NCBI Taxonomy" id="215587"/>
    <lineage>
        <taxon>Eukaryota</taxon>
        <taxon>Sar</taxon>
        <taxon>Stramenopiles</taxon>
        <taxon>Bigyra</taxon>
        <taxon>Labyrinthulomycetes</taxon>
        <taxon>Thraustochytrida</taxon>
        <taxon>Thraustochytriidae</taxon>
        <taxon>Aplanochytrium</taxon>
    </lineage>
</organism>
<proteinExistence type="predicted"/>
<dbReference type="AlphaFoldDB" id="A0A7S3PK17"/>
<dbReference type="Gene3D" id="3.40.1410.10">
    <property type="entry name" value="Chorismate lyase-like"/>
    <property type="match status" value="1"/>
</dbReference>
<dbReference type="SUPFAM" id="SSF64288">
    <property type="entry name" value="Chorismate lyase-like"/>
    <property type="match status" value="1"/>
</dbReference>
<evidence type="ECO:0000313" key="1">
    <source>
        <dbReference type="EMBL" id="CAE0441923.1"/>
    </source>
</evidence>
<name>A0A7S3PK17_9STRA</name>
<reference evidence="1" key="1">
    <citation type="submission" date="2021-01" db="EMBL/GenBank/DDBJ databases">
        <authorList>
            <person name="Corre E."/>
            <person name="Pelletier E."/>
            <person name="Niang G."/>
            <person name="Scheremetjew M."/>
            <person name="Finn R."/>
            <person name="Kale V."/>
            <person name="Holt S."/>
            <person name="Cochrane G."/>
            <person name="Meng A."/>
            <person name="Brown T."/>
            <person name="Cohen L."/>
        </authorList>
    </citation>
    <scope>NUCLEOTIDE SEQUENCE</scope>
    <source>
        <strain evidence="1">GSBS06</strain>
    </source>
</reference>
<gene>
    <name evidence="1" type="ORF">ASTO00021_LOCUS12040</name>
</gene>
<accession>A0A7S3PK17</accession>
<protein>
    <submittedName>
        <fullName evidence="1">Uncharacterized protein</fullName>
    </submittedName>
</protein>
<sequence>MGREVMEGIVCVSGTHSQNGQPCKTEGSTTTPKIRYTKQSFSRQASYPHSIFCQVTEKISTIPLTKLSPFERLLVTAKGDLQRIISSWCYETVSVEVFYYSLDEDASTETEKRYKRKVGLKCRNRQFCTANSEVVLSNKLLIDSLATNEVGIGQLFRQFNLLPNFELISLERSDSQSDTSDFSRKYSLTAPGIKCIIEEMFDVVEIRRLEQIVIGEVIQQQDLSKNKINTKSNNRLLSVPLDCNSAEFTPFERVLLSAYDNVPRLVSSYLNSPVELVITRSCKLGESSYLRVVELKCVSNNKLFCVATCEFTILDLKLQQQLDNGEFELNDIFRKYRGGSLPMFKLVSASKIKNRIVENDQNQDRDSLLENLKLNALHRSYILSTPFARVHVHELFEPWTTKMVQTEE</sequence>
<dbReference type="EMBL" id="HBIN01015875">
    <property type="protein sequence ID" value="CAE0441923.1"/>
    <property type="molecule type" value="Transcribed_RNA"/>
</dbReference>